<proteinExistence type="predicted"/>
<name>Q745B7_MYCPA</name>
<dbReference type="GO" id="GO:0000976">
    <property type="term" value="F:transcription cis-regulatory region binding"/>
    <property type="evidence" value="ECO:0007669"/>
    <property type="project" value="TreeGrafter"/>
</dbReference>
<dbReference type="GO" id="GO:0003700">
    <property type="term" value="F:DNA-binding transcription factor activity"/>
    <property type="evidence" value="ECO:0007669"/>
    <property type="project" value="TreeGrafter"/>
</dbReference>
<dbReference type="SUPFAM" id="SSF46689">
    <property type="entry name" value="Homeodomain-like"/>
    <property type="match status" value="2"/>
</dbReference>
<feature type="DNA-binding region" description="H-T-H motif" evidence="2">
    <location>
        <begin position="67"/>
        <end position="86"/>
    </location>
</feature>
<dbReference type="InterPro" id="IPR001647">
    <property type="entry name" value="HTH_TetR"/>
</dbReference>
<feature type="domain" description="HTH tetR-type" evidence="3">
    <location>
        <begin position="249"/>
        <end position="309"/>
    </location>
</feature>
<dbReference type="InterPro" id="IPR009057">
    <property type="entry name" value="Homeodomain-like_sf"/>
</dbReference>
<gene>
    <name evidence="4" type="ordered locus">MAP_0116</name>
</gene>
<sequence>MRSVHRLRPAGRPPIARSAAAAATVICMPSASRASADPVKRRPKDRKVQIARAATDAFSELGYHAVSMENIAARVGISAAALYRHSQGKYDLFREVFLALGQQLVDATAFADDLPADADPGETLSALTTALIDTTIVNRTAGGLYRWEGRYLRGDDQRKLAEQIKVINRRLQRPLIKLRPKLTSRQRWILSAATLSVIGSITDHRSRLGNAEIRATLSDIAAAVLKAELPTQRGRGAEPARAPTLTSAAGSYELLLHESMRLFNERGYRETGMEDIAAAVGIPVASIYQYFPGKAAILAVYYRRAADQLSADLSSILATSSDPEQALARLIEAYVTRSFANPELACVYYTERHNLPETDAVLLYNIQRSTVESWARLAVAARPELTLGRARYAVHAAFALAVDIGRLVYPNTGAPASTTVRRLMEVTVLGRPAAASRDGLRGAGRQRR</sequence>
<dbReference type="EMBL" id="AE016958">
    <property type="protein sequence ID" value="AAS02433.1"/>
    <property type="molecule type" value="Genomic_DNA"/>
</dbReference>
<evidence type="ECO:0000259" key="3">
    <source>
        <dbReference type="PROSITE" id="PS50977"/>
    </source>
</evidence>
<dbReference type="PANTHER" id="PTHR30055:SF237">
    <property type="entry name" value="TRANSCRIPTIONAL REPRESSOR MCE3R"/>
    <property type="match status" value="1"/>
</dbReference>
<feature type="domain" description="HTH tetR-type" evidence="3">
    <location>
        <begin position="44"/>
        <end position="104"/>
    </location>
</feature>
<dbReference type="PANTHER" id="PTHR30055">
    <property type="entry name" value="HTH-TYPE TRANSCRIPTIONAL REGULATOR RUTR"/>
    <property type="match status" value="1"/>
</dbReference>
<dbReference type="Gene3D" id="1.10.10.60">
    <property type="entry name" value="Homeodomain-like"/>
    <property type="match status" value="2"/>
</dbReference>
<dbReference type="STRING" id="262316.MAP_0116"/>
<protein>
    <recommendedName>
        <fullName evidence="3">HTH tetR-type domain-containing protein</fullName>
    </recommendedName>
</protein>
<evidence type="ECO:0000313" key="5">
    <source>
        <dbReference type="Proteomes" id="UP000000580"/>
    </source>
</evidence>
<dbReference type="PRINTS" id="PR00455">
    <property type="entry name" value="HTHTETR"/>
</dbReference>
<reference evidence="4 5" key="1">
    <citation type="journal article" date="2005" name="Proc. Natl. Acad. Sci. U.S.A.">
        <title>The complete genome sequence of Mycobacterium avium subspecies paratuberculosis.</title>
        <authorList>
            <person name="Li L."/>
            <person name="Bannantine J.P."/>
            <person name="Zhang Q."/>
            <person name="Amonsin A."/>
            <person name="May B.J."/>
            <person name="Alt D."/>
            <person name="Banerji N."/>
            <person name="Kanjilal S."/>
            <person name="Kapur V."/>
        </authorList>
    </citation>
    <scope>NUCLEOTIDE SEQUENCE [LARGE SCALE GENOMIC DNA]</scope>
    <source>
        <strain evidence="5">ATCC BAA-968 / K-10</strain>
    </source>
</reference>
<dbReference type="PROSITE" id="PS50977">
    <property type="entry name" value="HTH_TETR_2"/>
    <property type="match status" value="2"/>
</dbReference>
<dbReference type="Proteomes" id="UP000000580">
    <property type="component" value="Chromosome"/>
</dbReference>
<feature type="DNA-binding region" description="H-T-H motif" evidence="2">
    <location>
        <begin position="272"/>
        <end position="291"/>
    </location>
</feature>
<dbReference type="Gene3D" id="1.10.357.10">
    <property type="entry name" value="Tetracycline Repressor, domain 2"/>
    <property type="match status" value="2"/>
</dbReference>
<evidence type="ECO:0000256" key="1">
    <source>
        <dbReference type="ARBA" id="ARBA00023125"/>
    </source>
</evidence>
<evidence type="ECO:0000313" key="4">
    <source>
        <dbReference type="EMBL" id="AAS02433.1"/>
    </source>
</evidence>
<dbReference type="InterPro" id="IPR050109">
    <property type="entry name" value="HTH-type_TetR-like_transc_reg"/>
</dbReference>
<keyword evidence="5" id="KW-1185">Reference proteome</keyword>
<dbReference type="HOGENOM" id="CLU_055812_0_0_11"/>
<dbReference type="KEGG" id="mpa:MAP_0116"/>
<dbReference type="AlphaFoldDB" id="Q745B7"/>
<evidence type="ECO:0000256" key="2">
    <source>
        <dbReference type="PROSITE-ProRule" id="PRU00335"/>
    </source>
</evidence>
<accession>Q745B7</accession>
<keyword evidence="1 2" id="KW-0238">DNA-binding</keyword>
<dbReference type="eggNOG" id="COG1309">
    <property type="taxonomic scope" value="Bacteria"/>
</dbReference>
<organism evidence="4 5">
    <name type="scientific">Mycolicibacterium paratuberculosis (strain ATCC BAA-968 / K-10)</name>
    <name type="common">Mycobacterium paratuberculosis</name>
    <dbReference type="NCBI Taxonomy" id="262316"/>
    <lineage>
        <taxon>Bacteria</taxon>
        <taxon>Bacillati</taxon>
        <taxon>Actinomycetota</taxon>
        <taxon>Actinomycetes</taxon>
        <taxon>Mycobacteriales</taxon>
        <taxon>Mycobacteriaceae</taxon>
        <taxon>Mycobacterium</taxon>
        <taxon>Mycobacterium avium complex (MAC)</taxon>
    </lineage>
</organism>
<dbReference type="Pfam" id="PF00440">
    <property type="entry name" value="TetR_N"/>
    <property type="match status" value="2"/>
</dbReference>